<dbReference type="InterPro" id="IPR027942">
    <property type="entry name" value="SEO_N"/>
</dbReference>
<dbReference type="Pfam" id="PF14576">
    <property type="entry name" value="SEO_N"/>
    <property type="match status" value="1"/>
</dbReference>
<feature type="domain" description="Sieve element occlusion C-terminal" evidence="3">
    <location>
        <begin position="450"/>
        <end position="532"/>
    </location>
</feature>
<dbReference type="GO" id="GO:0010088">
    <property type="term" value="P:phloem development"/>
    <property type="evidence" value="ECO:0007669"/>
    <property type="project" value="InterPro"/>
</dbReference>
<evidence type="ECO:0000313" key="4">
    <source>
        <dbReference type="EMBL" id="KAE8665879.1"/>
    </source>
</evidence>
<accession>A0A6A2Y255</accession>
<evidence type="ECO:0000313" key="5">
    <source>
        <dbReference type="Proteomes" id="UP000436088"/>
    </source>
</evidence>
<feature type="compositionally biased region" description="Polar residues" evidence="1">
    <location>
        <begin position="7"/>
        <end position="20"/>
    </location>
</feature>
<evidence type="ECO:0000259" key="3">
    <source>
        <dbReference type="Pfam" id="PF14577"/>
    </source>
</evidence>
<dbReference type="AlphaFoldDB" id="A0A6A2Y255"/>
<dbReference type="InterPro" id="IPR027944">
    <property type="entry name" value="SEO_C"/>
</dbReference>
<evidence type="ECO:0000259" key="2">
    <source>
        <dbReference type="Pfam" id="PF14576"/>
    </source>
</evidence>
<organism evidence="4 5">
    <name type="scientific">Hibiscus syriacus</name>
    <name type="common">Rose of Sharon</name>
    <dbReference type="NCBI Taxonomy" id="106335"/>
    <lineage>
        <taxon>Eukaryota</taxon>
        <taxon>Viridiplantae</taxon>
        <taxon>Streptophyta</taxon>
        <taxon>Embryophyta</taxon>
        <taxon>Tracheophyta</taxon>
        <taxon>Spermatophyta</taxon>
        <taxon>Magnoliopsida</taxon>
        <taxon>eudicotyledons</taxon>
        <taxon>Gunneridae</taxon>
        <taxon>Pentapetalae</taxon>
        <taxon>rosids</taxon>
        <taxon>malvids</taxon>
        <taxon>Malvales</taxon>
        <taxon>Malvaceae</taxon>
        <taxon>Malvoideae</taxon>
        <taxon>Hibiscus</taxon>
    </lineage>
</organism>
<gene>
    <name evidence="4" type="ORF">F3Y22_tig00112523pilonHSYRG00053</name>
</gene>
<dbReference type="EMBL" id="VEPZ02001604">
    <property type="protein sequence ID" value="KAE8665879.1"/>
    <property type="molecule type" value="Genomic_DNA"/>
</dbReference>
<reference evidence="4" key="1">
    <citation type="submission" date="2019-09" db="EMBL/GenBank/DDBJ databases">
        <title>Draft genome information of white flower Hibiscus syriacus.</title>
        <authorList>
            <person name="Kim Y.-M."/>
        </authorList>
    </citation>
    <scope>NUCLEOTIDE SEQUENCE [LARGE SCALE GENOMIC DNA]</scope>
    <source>
        <strain evidence="4">YM2019G1</strain>
    </source>
</reference>
<dbReference type="PANTHER" id="PTHR33232">
    <property type="entry name" value="PROTEIN SIEVE ELEMENT OCCLUSION B-LIKE"/>
    <property type="match status" value="1"/>
</dbReference>
<feature type="domain" description="Sieve element occlusion N-terminal" evidence="2">
    <location>
        <begin position="19"/>
        <end position="278"/>
    </location>
</feature>
<evidence type="ECO:0000256" key="1">
    <source>
        <dbReference type="SAM" id="MobiDB-lite"/>
    </source>
</evidence>
<feature type="domain" description="Sieve element occlusion C-terminal" evidence="3">
    <location>
        <begin position="533"/>
        <end position="613"/>
    </location>
</feature>
<dbReference type="Proteomes" id="UP000436088">
    <property type="component" value="Unassembled WGS sequence"/>
</dbReference>
<comment type="caution">
    <text evidence="4">The sequence shown here is derived from an EMBL/GenBank/DDBJ whole genome shotgun (WGS) entry which is preliminary data.</text>
</comment>
<keyword evidence="5" id="KW-1185">Reference proteome</keyword>
<feature type="region of interest" description="Disordered" evidence="1">
    <location>
        <begin position="1"/>
        <end position="20"/>
    </location>
</feature>
<name>A0A6A2Y255_HIBSY</name>
<evidence type="ECO:0008006" key="6">
    <source>
        <dbReference type="Google" id="ProtNLM"/>
    </source>
</evidence>
<protein>
    <recommendedName>
        <fullName evidence="6">Protein SIEVE ELEMENT OCCLUSION B</fullName>
    </recommendedName>
</protein>
<dbReference type="Pfam" id="PF14577">
    <property type="entry name" value="SEO_C"/>
    <property type="match status" value="2"/>
</dbReference>
<dbReference type="PANTHER" id="PTHR33232:SF12">
    <property type="entry name" value="PROTEIN SIEVE ELEMENT OCCLUSION B-LIKE"/>
    <property type="match status" value="1"/>
</dbReference>
<dbReference type="InterPro" id="IPR039299">
    <property type="entry name" value="SEOA"/>
</dbReference>
<sequence length="613" mass="68863">MIPDVATQGSHSQEQLMRSSDSVMMKQIQSIHSPDGRFIDVKPILRIIDNGGQGQMDAIDDKSSSAAIDGNCMLDGLAYVIHKISCEISCKCSGGGDAHATTMVLLNTLSSYSWDAKVVLTLAAFAVNFGEFWLVLQLCTTNSLAKSVALLKQLPDVLEYSHTLKPHFDALHQLIKAMMEVTKCIFEFTDLPSQYISSDVPPMSVAIAHIPTAAYLTIRSVVACAAQITSLVRMRHEFSTSTSEAWELSSLAHKVSSIHEHLQKILHLCYQHIEANRSLRWPKTHIRNASTPQLEDPPENFLTQQGRPSLLGPNKSKVHIDILRRKHVLLLISDLGIIQDEIQVLDAVYKYERGSEVNYEIVWLPIVDGSAWNDGYQQRFSGLQSMMPWYTVCHPSTIEPAVVKYTRKVWNFVKKPIVVRLDPQGKVTCLNALNMLWIWGNAAFPFTTEKEASLWKAESWTIELLIDGLEPNLFNWDIEWIESFTSATKKTAHVLSIDVEMVYVGKNNAKERVKRIIGLINERQLSHTWEDTNEVMTLLGYDGSEQGWSVFFSGSQMVRAKGDKTLNAIHSFEQWEHTARELGFVSAIRGHLEAVTDEHHCTRLILPGNNGGI</sequence>
<proteinExistence type="predicted"/>